<gene>
    <name evidence="1" type="ORF">IU470_19225</name>
</gene>
<sequence>MRILKTYARVFVADLDTALPIYERLVGAPADLRFGFENAELAAVGDFLLIAGKPEDVEKYRNAVGPIVVDDLDALLRAVTDYGAELIAGPFTSATGTFVYVRHADGAQLEYVQWSADTRARVRGLDEPPNASG</sequence>
<dbReference type="Gene3D" id="3.10.180.10">
    <property type="entry name" value="2,3-Dihydroxybiphenyl 1,2-Dioxygenase, domain 1"/>
    <property type="match status" value="1"/>
</dbReference>
<keyword evidence="2" id="KW-1185">Reference proteome</keyword>
<dbReference type="Proteomes" id="UP000807309">
    <property type="component" value="Unassembled WGS sequence"/>
</dbReference>
<evidence type="ECO:0000313" key="1">
    <source>
        <dbReference type="EMBL" id="MBF6227227.1"/>
    </source>
</evidence>
<dbReference type="InterPro" id="IPR029068">
    <property type="entry name" value="Glyas_Bleomycin-R_OHBP_Dase"/>
</dbReference>
<protein>
    <submittedName>
        <fullName evidence="1">VOC family protein</fullName>
    </submittedName>
</protein>
<evidence type="ECO:0000313" key="2">
    <source>
        <dbReference type="Proteomes" id="UP000807309"/>
    </source>
</evidence>
<dbReference type="EMBL" id="JADLRE010000014">
    <property type="protein sequence ID" value="MBF6227227.1"/>
    <property type="molecule type" value="Genomic_DNA"/>
</dbReference>
<reference evidence="1 2" key="1">
    <citation type="submission" date="2020-10" db="EMBL/GenBank/DDBJ databases">
        <title>Identification of Nocardia species via Next-generation sequencing and recognition of intraspecies genetic diversity.</title>
        <authorList>
            <person name="Li P."/>
            <person name="Li P."/>
            <person name="Lu B."/>
        </authorList>
    </citation>
    <scope>NUCLEOTIDE SEQUENCE [LARGE SCALE GENOMIC DNA]</scope>
    <source>
        <strain evidence="1 2">N-11</strain>
    </source>
</reference>
<dbReference type="RefSeq" id="WP_195034260.1">
    <property type="nucleotide sequence ID" value="NZ_JADLRE010000014.1"/>
</dbReference>
<name>A0ABS0CA42_9NOCA</name>
<comment type="caution">
    <text evidence="1">The sequence shown here is derived from an EMBL/GenBank/DDBJ whole genome shotgun (WGS) entry which is preliminary data.</text>
</comment>
<proteinExistence type="predicted"/>
<organism evidence="1 2">
    <name type="scientific">Nocardia abscessus</name>
    <dbReference type="NCBI Taxonomy" id="120957"/>
    <lineage>
        <taxon>Bacteria</taxon>
        <taxon>Bacillati</taxon>
        <taxon>Actinomycetota</taxon>
        <taxon>Actinomycetes</taxon>
        <taxon>Mycobacteriales</taxon>
        <taxon>Nocardiaceae</taxon>
        <taxon>Nocardia</taxon>
    </lineage>
</organism>
<dbReference type="SUPFAM" id="SSF54593">
    <property type="entry name" value="Glyoxalase/Bleomycin resistance protein/Dihydroxybiphenyl dioxygenase"/>
    <property type="match status" value="1"/>
</dbReference>
<accession>A0ABS0CA42</accession>